<evidence type="ECO:0000259" key="4">
    <source>
        <dbReference type="SMART" id="SM00560"/>
    </source>
</evidence>
<dbReference type="InterPro" id="IPR013320">
    <property type="entry name" value="ConA-like_dom_sf"/>
</dbReference>
<comment type="caution">
    <text evidence="5">The sequence shown here is derived from an EMBL/GenBank/DDBJ whole genome shotgun (WGS) entry which is preliminary data.</text>
</comment>
<dbReference type="Proteomes" id="UP000178835">
    <property type="component" value="Unassembled WGS sequence"/>
</dbReference>
<accession>A0A1G2HDY7</accession>
<dbReference type="SUPFAM" id="SSF49899">
    <property type="entry name" value="Concanavalin A-like lectins/glucanases"/>
    <property type="match status" value="3"/>
</dbReference>
<evidence type="ECO:0000256" key="3">
    <source>
        <dbReference type="SAM" id="MobiDB-lite"/>
    </source>
</evidence>
<feature type="compositionally biased region" description="Polar residues" evidence="3">
    <location>
        <begin position="121"/>
        <end position="132"/>
    </location>
</feature>
<feature type="domain" description="LamG-like jellyroll fold" evidence="4">
    <location>
        <begin position="406"/>
        <end position="534"/>
    </location>
</feature>
<evidence type="ECO:0000256" key="1">
    <source>
        <dbReference type="ARBA" id="ARBA00022729"/>
    </source>
</evidence>
<feature type="non-terminal residue" evidence="5">
    <location>
        <position position="1"/>
    </location>
</feature>
<dbReference type="InterPro" id="IPR006558">
    <property type="entry name" value="LamG-like"/>
</dbReference>
<name>A0A1G2HDY7_9BACT</name>
<gene>
    <name evidence="5" type="ORF">A2919_00155</name>
</gene>
<dbReference type="AlphaFoldDB" id="A0A1G2HDY7"/>
<dbReference type="Pfam" id="PF13385">
    <property type="entry name" value="Laminin_G_3"/>
    <property type="match status" value="2"/>
</dbReference>
<organism evidence="5 6">
    <name type="scientific">Candidatus Spechtbacteria bacterium RIFCSPLOWO2_01_FULL_43_12</name>
    <dbReference type="NCBI Taxonomy" id="1802162"/>
    <lineage>
        <taxon>Bacteria</taxon>
        <taxon>Candidatus Spechtiibacteriota</taxon>
    </lineage>
</organism>
<reference evidence="5 6" key="1">
    <citation type="journal article" date="2016" name="Nat. Commun.">
        <title>Thousands of microbial genomes shed light on interconnected biogeochemical processes in an aquifer system.</title>
        <authorList>
            <person name="Anantharaman K."/>
            <person name="Brown C.T."/>
            <person name="Hug L.A."/>
            <person name="Sharon I."/>
            <person name="Castelle C.J."/>
            <person name="Probst A.J."/>
            <person name="Thomas B.C."/>
            <person name="Singh A."/>
            <person name="Wilkins M.J."/>
            <person name="Karaoz U."/>
            <person name="Brodie E.L."/>
            <person name="Williams K.H."/>
            <person name="Hubbard S.S."/>
            <person name="Banfield J.F."/>
        </authorList>
    </citation>
    <scope>NUCLEOTIDE SEQUENCE [LARGE SCALE GENOMIC DNA]</scope>
</reference>
<evidence type="ECO:0000313" key="6">
    <source>
        <dbReference type="Proteomes" id="UP000178835"/>
    </source>
</evidence>
<dbReference type="SMART" id="SM00560">
    <property type="entry name" value="LamGL"/>
    <property type="match status" value="2"/>
</dbReference>
<keyword evidence="1" id="KW-0732">Signal</keyword>
<dbReference type="Gene3D" id="2.60.120.200">
    <property type="match status" value="3"/>
</dbReference>
<dbReference type="PANTHER" id="PTHR47635:SF2">
    <property type="entry name" value="LAMG-LIKE JELLYROLL FOLD DOMAIN-CONTAINING PROTEIN"/>
    <property type="match status" value="1"/>
</dbReference>
<dbReference type="EMBL" id="MHOH01000015">
    <property type="protein sequence ID" value="OGZ60707.1"/>
    <property type="molecule type" value="Genomic_DNA"/>
</dbReference>
<evidence type="ECO:0000256" key="2">
    <source>
        <dbReference type="ARBA" id="ARBA00023157"/>
    </source>
</evidence>
<sequence>GEFNDDITHSLGTVSNSANMYLGTNDATNWSEYNGKLDEIKIFNSALTADQVKLLYNQSSSAVWGALSTDSSNNPSNSALDSYCPAGQGSSCTAPIAEWKMDEGSWTNNCSTDSVFDSSGNGNNGDSCPNGTGPTGNASGKSGNAGSFDGSDDNIRIADASSLRPTNITVTAWVYARNTVDQYIISKGKTSGDSYNFAINVFGGSGKVSWNSYNGSWVSIISSSTIPTNQWVHLAGTYDSSAQQMKFYINGVQEGSPASLSSIDYTGTTSLRIGSRSLWNDTATNYFNGFIDDVRIYNYARTPAQIAWDYNRGAPLAYWAFDECTGTNAYNTAPKADPRASELYTGTINPGDTSGNNDTAGTCSSGDATEMWNDGTTGKRNASLGFDGTNDYVDLGSSSVFNFTTQPFTISAWIKPIVLSSVSIISNDNTTSGYGVALSDGKLRFVTRGTNDVYTDSTNSISVSVWTHVVAVYTGTAGQRQLYINGNLNITEGFTGSITSALVNLFIGKKGNSTDYYSGQIDEVKIFNYALTSQQVKNLYSEGAVYFGPE</sequence>
<keyword evidence="2" id="KW-1015">Disulfide bond</keyword>
<feature type="compositionally biased region" description="Low complexity" evidence="3">
    <location>
        <begin position="136"/>
        <end position="147"/>
    </location>
</feature>
<feature type="domain" description="LamG-like jellyroll fold" evidence="4">
    <location>
        <begin position="166"/>
        <end position="304"/>
    </location>
</feature>
<protein>
    <recommendedName>
        <fullName evidence="4">LamG-like jellyroll fold domain-containing protein</fullName>
    </recommendedName>
</protein>
<feature type="region of interest" description="Disordered" evidence="3">
    <location>
        <begin position="121"/>
        <end position="147"/>
    </location>
</feature>
<dbReference type="PANTHER" id="PTHR47635">
    <property type="entry name" value="CUB DOMAIN-CONTAINING PROTEIN"/>
    <property type="match status" value="1"/>
</dbReference>
<evidence type="ECO:0000313" key="5">
    <source>
        <dbReference type="EMBL" id="OGZ60707.1"/>
    </source>
</evidence>
<proteinExistence type="predicted"/>